<evidence type="ECO:0000256" key="3">
    <source>
        <dbReference type="ARBA" id="ARBA00023155"/>
    </source>
</evidence>
<comment type="subcellular location">
    <subcellularLocation>
        <location evidence="1 5 6">Nucleus</location>
    </subcellularLocation>
</comment>
<name>A0ABN9BL88_9NEOB</name>
<evidence type="ECO:0000256" key="4">
    <source>
        <dbReference type="ARBA" id="ARBA00023242"/>
    </source>
</evidence>
<comment type="caution">
    <text evidence="9">The sequence shown here is derived from an EMBL/GenBank/DDBJ whole genome shotgun (WGS) entry which is preliminary data.</text>
</comment>
<dbReference type="InterPro" id="IPR017970">
    <property type="entry name" value="Homeobox_CS"/>
</dbReference>
<dbReference type="Proteomes" id="UP001162483">
    <property type="component" value="Unassembled WGS sequence"/>
</dbReference>
<evidence type="ECO:0000256" key="7">
    <source>
        <dbReference type="SAM" id="MobiDB-lite"/>
    </source>
</evidence>
<dbReference type="InterPro" id="IPR009057">
    <property type="entry name" value="Homeodomain-like_sf"/>
</dbReference>
<keyword evidence="2 5" id="KW-0238">DNA-binding</keyword>
<organism evidence="9 10">
    <name type="scientific">Staurois parvus</name>
    <dbReference type="NCBI Taxonomy" id="386267"/>
    <lineage>
        <taxon>Eukaryota</taxon>
        <taxon>Metazoa</taxon>
        <taxon>Chordata</taxon>
        <taxon>Craniata</taxon>
        <taxon>Vertebrata</taxon>
        <taxon>Euteleostomi</taxon>
        <taxon>Amphibia</taxon>
        <taxon>Batrachia</taxon>
        <taxon>Anura</taxon>
        <taxon>Neobatrachia</taxon>
        <taxon>Ranoidea</taxon>
        <taxon>Ranidae</taxon>
        <taxon>Staurois</taxon>
    </lineage>
</organism>
<dbReference type="EMBL" id="CATNWA010004682">
    <property type="protein sequence ID" value="CAI9548424.1"/>
    <property type="molecule type" value="Genomic_DNA"/>
</dbReference>
<sequence>MYIFLIHAVVTTPRTVFKEDSTHNPSPASEKCHSSDTDSAKSPESLSEDDAASRPRTKFTKEQLQELEKSFKEQRYIGSNEKKRLSRVLKLSETQIKTWFQNRRMKFKRQSQDARVEAFFSGFYMPYYGYKDFQTPAYPVRPGLAMPLAPPAPIHSFAPLSATIIRPGNPPSSMTPANLGSYPRPSVLVHPSLSESVGLRFSPY</sequence>
<feature type="region of interest" description="Disordered" evidence="7">
    <location>
        <begin position="18"/>
        <end position="59"/>
    </location>
</feature>
<evidence type="ECO:0000259" key="8">
    <source>
        <dbReference type="PROSITE" id="PS50071"/>
    </source>
</evidence>
<dbReference type="InterPro" id="IPR001356">
    <property type="entry name" value="HD"/>
</dbReference>
<keyword evidence="3 5" id="KW-0371">Homeobox</keyword>
<gene>
    <name evidence="9" type="ORF">SPARVUS_LOCUS3149832</name>
</gene>
<evidence type="ECO:0000313" key="9">
    <source>
        <dbReference type="EMBL" id="CAI9548424.1"/>
    </source>
</evidence>
<feature type="DNA-binding region" description="Homeobox" evidence="5">
    <location>
        <begin position="52"/>
        <end position="111"/>
    </location>
</feature>
<reference evidence="9" key="1">
    <citation type="submission" date="2023-05" db="EMBL/GenBank/DDBJ databases">
        <authorList>
            <person name="Stuckert A."/>
        </authorList>
    </citation>
    <scope>NUCLEOTIDE SEQUENCE</scope>
</reference>
<dbReference type="Pfam" id="PF00046">
    <property type="entry name" value="Homeodomain"/>
    <property type="match status" value="1"/>
</dbReference>
<feature type="compositionally biased region" description="Basic and acidic residues" evidence="7">
    <location>
        <begin position="30"/>
        <end position="41"/>
    </location>
</feature>
<dbReference type="SMART" id="SM00389">
    <property type="entry name" value="HOX"/>
    <property type="match status" value="1"/>
</dbReference>
<dbReference type="Gene3D" id="1.10.10.60">
    <property type="entry name" value="Homeodomain-like"/>
    <property type="match status" value="1"/>
</dbReference>
<dbReference type="PANTHER" id="PTHR24333:SF14">
    <property type="entry name" value="HOMEOBOX DOMAIN-CONTAINING PROTEIN"/>
    <property type="match status" value="1"/>
</dbReference>
<evidence type="ECO:0000256" key="6">
    <source>
        <dbReference type="RuleBase" id="RU000682"/>
    </source>
</evidence>
<dbReference type="PROSITE" id="PS50071">
    <property type="entry name" value="HOMEOBOX_2"/>
    <property type="match status" value="1"/>
</dbReference>
<accession>A0ABN9BL88</accession>
<evidence type="ECO:0000313" key="10">
    <source>
        <dbReference type="Proteomes" id="UP001162483"/>
    </source>
</evidence>
<feature type="domain" description="Homeobox" evidence="8">
    <location>
        <begin position="50"/>
        <end position="110"/>
    </location>
</feature>
<dbReference type="CDD" id="cd00086">
    <property type="entry name" value="homeodomain"/>
    <property type="match status" value="1"/>
</dbReference>
<dbReference type="InterPro" id="IPR050848">
    <property type="entry name" value="Homeobox_TF"/>
</dbReference>
<keyword evidence="4 5" id="KW-0539">Nucleus</keyword>
<protein>
    <recommendedName>
        <fullName evidence="8">Homeobox domain-containing protein</fullName>
    </recommendedName>
</protein>
<evidence type="ECO:0000256" key="1">
    <source>
        <dbReference type="ARBA" id="ARBA00004123"/>
    </source>
</evidence>
<dbReference type="SUPFAM" id="SSF46689">
    <property type="entry name" value="Homeodomain-like"/>
    <property type="match status" value="1"/>
</dbReference>
<evidence type="ECO:0000256" key="5">
    <source>
        <dbReference type="PROSITE-ProRule" id="PRU00108"/>
    </source>
</evidence>
<proteinExistence type="predicted"/>
<dbReference type="PROSITE" id="PS00027">
    <property type="entry name" value="HOMEOBOX_1"/>
    <property type="match status" value="1"/>
</dbReference>
<evidence type="ECO:0000256" key="2">
    <source>
        <dbReference type="ARBA" id="ARBA00023125"/>
    </source>
</evidence>
<keyword evidence="10" id="KW-1185">Reference proteome</keyword>
<dbReference type="PANTHER" id="PTHR24333">
    <property type="entry name" value="HOMEO BOX HB9 LIKE A-RELATED"/>
    <property type="match status" value="1"/>
</dbReference>